<proteinExistence type="predicted"/>
<dbReference type="InterPro" id="IPR001881">
    <property type="entry name" value="EGF-like_Ca-bd_dom"/>
</dbReference>
<evidence type="ECO:0000256" key="2">
    <source>
        <dbReference type="ARBA" id="ARBA00019822"/>
    </source>
</evidence>
<reference evidence="18" key="1">
    <citation type="submission" date="2021-04" db="EMBL/GenBank/DDBJ databases">
        <authorList>
            <consortium name="Wellcome Sanger Institute Data Sharing"/>
        </authorList>
    </citation>
    <scope>NUCLEOTIDE SEQUENCE [LARGE SCALE GENOMIC DNA]</scope>
</reference>
<dbReference type="InterPro" id="IPR000742">
    <property type="entry name" value="EGF"/>
</dbReference>
<dbReference type="InterPro" id="IPR049883">
    <property type="entry name" value="NOTCH1_EGF-like"/>
</dbReference>
<dbReference type="Pfam" id="PF09064">
    <property type="entry name" value="EGF_Tme5"/>
    <property type="match status" value="1"/>
</dbReference>
<dbReference type="InterPro" id="IPR001304">
    <property type="entry name" value="C-type_lectin-like"/>
</dbReference>
<feature type="signal peptide" evidence="16">
    <location>
        <begin position="1"/>
        <end position="21"/>
    </location>
</feature>
<dbReference type="GO" id="GO:0004888">
    <property type="term" value="F:transmembrane signaling receptor activity"/>
    <property type="evidence" value="ECO:0007669"/>
    <property type="project" value="InterPro"/>
</dbReference>
<dbReference type="PANTHER" id="PTHR14789">
    <property type="entry name" value="CHONDROLECTIN VARIANT CHODLFDELTAE"/>
    <property type="match status" value="1"/>
</dbReference>
<dbReference type="InterPro" id="IPR016186">
    <property type="entry name" value="C-type_lectin-like/link_sf"/>
</dbReference>
<keyword evidence="19" id="KW-1185">Reference proteome</keyword>
<evidence type="ECO:0000256" key="13">
    <source>
        <dbReference type="ARBA" id="ARBA00045242"/>
    </source>
</evidence>
<dbReference type="InParanoid" id="A0A671WM82"/>
<evidence type="ECO:0000256" key="9">
    <source>
        <dbReference type="ARBA" id="ARBA00022974"/>
    </source>
</evidence>
<comment type="subcellular location">
    <subcellularLocation>
        <location evidence="1">Membrane</location>
        <topology evidence="1">Single-pass type I membrane protein</topology>
    </subcellularLocation>
</comment>
<evidence type="ECO:0000256" key="14">
    <source>
        <dbReference type="ARBA" id="ARBA00046453"/>
    </source>
</evidence>
<keyword evidence="9" id="KW-0654">Proteoglycan</keyword>
<dbReference type="GO" id="GO:0005509">
    <property type="term" value="F:calcium ion binding"/>
    <property type="evidence" value="ECO:0007669"/>
    <property type="project" value="InterPro"/>
</dbReference>
<feature type="domain" description="C-type lectin" evidence="17">
    <location>
        <begin position="39"/>
        <end position="154"/>
    </location>
</feature>
<reference evidence="18" key="3">
    <citation type="submission" date="2025-09" db="UniProtKB">
        <authorList>
            <consortium name="Ensembl"/>
        </authorList>
    </citation>
    <scope>IDENTIFICATION</scope>
</reference>
<dbReference type="PROSITE" id="PS01187">
    <property type="entry name" value="EGF_CA"/>
    <property type="match status" value="1"/>
</dbReference>
<dbReference type="SUPFAM" id="SSF56436">
    <property type="entry name" value="C-type lectin-like"/>
    <property type="match status" value="1"/>
</dbReference>
<dbReference type="Gene3D" id="3.10.100.10">
    <property type="entry name" value="Mannose-Binding Protein A, subunit A"/>
    <property type="match status" value="1"/>
</dbReference>
<dbReference type="PROSITE" id="PS00010">
    <property type="entry name" value="ASX_HYDROXYL"/>
    <property type="match status" value="1"/>
</dbReference>
<dbReference type="Gene3D" id="2.10.25.10">
    <property type="entry name" value="Laminin"/>
    <property type="match status" value="3"/>
</dbReference>
<feature type="chain" id="PRO_5025585114" description="Thrombomodulin" evidence="16">
    <location>
        <begin position="22"/>
        <end position="373"/>
    </location>
</feature>
<keyword evidence="6 16" id="KW-0732">Signal</keyword>
<keyword evidence="7" id="KW-0430">Lectin</keyword>
<dbReference type="SMART" id="SM00181">
    <property type="entry name" value="EGF"/>
    <property type="match status" value="3"/>
</dbReference>
<keyword evidence="4" id="KW-0597">Phosphoprotein</keyword>
<reference evidence="18" key="2">
    <citation type="submission" date="2025-08" db="UniProtKB">
        <authorList>
            <consortium name="Ensembl"/>
        </authorList>
    </citation>
    <scope>IDENTIFICATION</scope>
</reference>
<evidence type="ECO:0000256" key="6">
    <source>
        <dbReference type="ARBA" id="ARBA00022729"/>
    </source>
</evidence>
<evidence type="ECO:0000256" key="3">
    <source>
        <dbReference type="ARBA" id="ARBA00022536"/>
    </source>
</evidence>
<evidence type="ECO:0000256" key="7">
    <source>
        <dbReference type="ARBA" id="ARBA00022734"/>
    </source>
</evidence>
<dbReference type="PROSITE" id="PS01186">
    <property type="entry name" value="EGF_2"/>
    <property type="match status" value="1"/>
</dbReference>
<gene>
    <name evidence="18" type="primary">LOC115566417</name>
</gene>
<name>A0A671WM82_SPAAU</name>
<dbReference type="Ensembl" id="ENSSAUT00010041954.1">
    <property type="protein sequence ID" value="ENSSAUP00010039811.1"/>
    <property type="gene ID" value="ENSSAUG00010016747.1"/>
</dbReference>
<keyword evidence="11 15" id="KW-0472">Membrane</keyword>
<dbReference type="AlphaFoldDB" id="A0A671WM82"/>
<evidence type="ECO:0000256" key="8">
    <source>
        <dbReference type="ARBA" id="ARBA00022737"/>
    </source>
</evidence>
<keyword evidence="12" id="KW-1015">Disulfide bond</keyword>
<dbReference type="InterPro" id="IPR016187">
    <property type="entry name" value="CTDL_fold"/>
</dbReference>
<dbReference type="GO" id="GO:0016020">
    <property type="term" value="C:membrane"/>
    <property type="evidence" value="ECO:0007669"/>
    <property type="project" value="UniProtKB-SubCell"/>
</dbReference>
<dbReference type="RefSeq" id="XP_030248137.1">
    <property type="nucleotide sequence ID" value="XM_030392277.1"/>
</dbReference>
<dbReference type="InterPro" id="IPR015149">
    <property type="entry name" value="Tme5_EGF-like"/>
</dbReference>
<organism evidence="18 19">
    <name type="scientific">Sparus aurata</name>
    <name type="common">Gilthead sea bream</name>
    <dbReference type="NCBI Taxonomy" id="8175"/>
    <lineage>
        <taxon>Eukaryota</taxon>
        <taxon>Metazoa</taxon>
        <taxon>Chordata</taxon>
        <taxon>Craniata</taxon>
        <taxon>Vertebrata</taxon>
        <taxon>Euteleostomi</taxon>
        <taxon>Actinopterygii</taxon>
        <taxon>Neopterygii</taxon>
        <taxon>Teleostei</taxon>
        <taxon>Neoteleostei</taxon>
        <taxon>Acanthomorphata</taxon>
        <taxon>Eupercaria</taxon>
        <taxon>Spariformes</taxon>
        <taxon>Sparidae</taxon>
        <taxon>Sparus</taxon>
    </lineage>
</organism>
<evidence type="ECO:0000256" key="11">
    <source>
        <dbReference type="ARBA" id="ARBA00023136"/>
    </source>
</evidence>
<dbReference type="InterPro" id="IPR051505">
    <property type="entry name" value="C-type_lectin_domain"/>
</dbReference>
<evidence type="ECO:0000313" key="19">
    <source>
        <dbReference type="Proteomes" id="UP000472265"/>
    </source>
</evidence>
<comment type="subunit">
    <text evidence="14">Interacts with ITGAL, ITGAM and ITGB2. Interacts with thrombin/F2; this interaction switches the specificity of thrombin from a procoagulant to an anticoagulant and antifibrinolytic protease. Interacts with ANGP1 and ANGP2; these interactions significantly inhibit the generation of activated PC and TAFIa/CPB2 by the thrombin/thrombomodulin complex. Interacts with PF4; this interaction enhances generation of activated protein C. Interacts with HMGB1; this interaction inhibits HMGB1 inflammatory activity.</text>
</comment>
<dbReference type="SUPFAM" id="SSF57184">
    <property type="entry name" value="Growth factor receptor domain"/>
    <property type="match status" value="1"/>
</dbReference>
<dbReference type="OrthoDB" id="4062651at2759"/>
<keyword evidence="9" id="KW-0325">Glycoprotein</keyword>
<evidence type="ECO:0000256" key="12">
    <source>
        <dbReference type="ARBA" id="ARBA00023157"/>
    </source>
</evidence>
<dbReference type="CDD" id="cd00054">
    <property type="entry name" value="EGF_CA"/>
    <property type="match status" value="1"/>
</dbReference>
<dbReference type="PROSITE" id="PS50041">
    <property type="entry name" value="C_TYPE_LECTIN_2"/>
    <property type="match status" value="1"/>
</dbReference>
<dbReference type="PANTHER" id="PTHR14789:SF9">
    <property type="entry name" value="THROMBOMODULIN"/>
    <property type="match status" value="1"/>
</dbReference>
<evidence type="ECO:0000259" key="17">
    <source>
        <dbReference type="PROSITE" id="PS50041"/>
    </source>
</evidence>
<dbReference type="Proteomes" id="UP000472265">
    <property type="component" value="Chromosome 16"/>
</dbReference>
<dbReference type="GeneID" id="115566417"/>
<keyword evidence="8" id="KW-0677">Repeat</keyword>
<dbReference type="InterPro" id="IPR018097">
    <property type="entry name" value="EGF_Ca-bd_CS"/>
</dbReference>
<evidence type="ECO:0000256" key="16">
    <source>
        <dbReference type="SAM" id="SignalP"/>
    </source>
</evidence>
<sequence>MAMFVPVKIMTILMSVIFVLSTKTGFCMKQTGTCVPFCTESECITVNYDRVDFKTAREGCHDRNGELVTFQRETDKNTLDILSQELNGDFWIGLRLPASACSNLSTPLRGYEWTSDSADRGFFSASNTWKNSVEVCSPRCVSLSNDQKWTERLCLEKTDGFLCRTKHKDACQAQELSDAVVFPSMDGCLSGLCEHTCTDVIGGYKCSCFKGYISDSKDPRQCKMHCAQQKCPAICDGHTDSACSCPVGFIATDKICEDIDECSMEQCDQECKNTFGSFVCSCKEGFVLKDEVKCIKTPISIGVVKPARNNTLQSSAAASSGFLWLWIFVAVPVVVLILVIRFYVVKRQKCREQNSIQQSTVPVDNVKCFQYKI</sequence>
<dbReference type="GeneTree" id="ENSGT00940000174492"/>
<accession>A0A671WM82</accession>
<dbReference type="InterPro" id="IPR009030">
    <property type="entry name" value="Growth_fac_rcpt_cys_sf"/>
</dbReference>
<dbReference type="SMART" id="SM00179">
    <property type="entry name" value="EGF_CA"/>
    <property type="match status" value="2"/>
</dbReference>
<protein>
    <recommendedName>
        <fullName evidence="2">Thrombomodulin</fullName>
    </recommendedName>
</protein>
<keyword evidence="10 15" id="KW-1133">Transmembrane helix</keyword>
<dbReference type="GO" id="GO:0030246">
    <property type="term" value="F:carbohydrate binding"/>
    <property type="evidence" value="ECO:0007669"/>
    <property type="project" value="UniProtKB-KW"/>
</dbReference>
<dbReference type="OMA" id="PLRGYEW"/>
<evidence type="ECO:0000256" key="5">
    <source>
        <dbReference type="ARBA" id="ARBA00022692"/>
    </source>
</evidence>
<comment type="function">
    <text evidence="13">Endothelial cell receptor that plays a critical role in regulating several physiological processes including hemostasis, coagulation, fibrinolysis, inflammation, and angiogenesis. Acts as a cofactor for thrombin activation of protein C/PROC on the surface of vascular endothelial cells leading to initiation of the activated protein C anticoagulant pathway. Also accelerates the activation of the plasma carboxypeptidase B2/CPB2, which catalyzes removal of C-terminal basic amino acids from its substrates including kinins or anaphylatoxins leading to fibrinolysis inhibition. Plays critical protective roles in changing the cleavage specificity of protease-activated receptor 1/PAR1, inhibiting endothelial cell permeability and inflammation. Suppresses inflammation distinctly from its anticoagulant cofactor activity by sequestering HMGB1 thereby preventing it from engaging cellular receptors such as RAGE and contributing to the inflammatory response.</text>
</comment>
<evidence type="ECO:0000256" key="1">
    <source>
        <dbReference type="ARBA" id="ARBA00004479"/>
    </source>
</evidence>
<dbReference type="Pfam" id="PF00059">
    <property type="entry name" value="Lectin_C"/>
    <property type="match status" value="1"/>
</dbReference>
<dbReference type="Pfam" id="PF07645">
    <property type="entry name" value="EGF_CA"/>
    <property type="match status" value="1"/>
</dbReference>
<evidence type="ECO:0000256" key="15">
    <source>
        <dbReference type="SAM" id="Phobius"/>
    </source>
</evidence>
<feature type="transmembrane region" description="Helical" evidence="15">
    <location>
        <begin position="323"/>
        <end position="344"/>
    </location>
</feature>
<keyword evidence="5 15" id="KW-0812">Transmembrane</keyword>
<evidence type="ECO:0000256" key="4">
    <source>
        <dbReference type="ARBA" id="ARBA00022553"/>
    </source>
</evidence>
<evidence type="ECO:0000256" key="10">
    <source>
        <dbReference type="ARBA" id="ARBA00022989"/>
    </source>
</evidence>
<evidence type="ECO:0000313" key="18">
    <source>
        <dbReference type="Ensembl" id="ENSSAUP00010039811.1"/>
    </source>
</evidence>
<dbReference type="InterPro" id="IPR000152">
    <property type="entry name" value="EGF-type_Asp/Asn_hydroxyl_site"/>
</dbReference>
<keyword evidence="3" id="KW-0245">EGF-like domain</keyword>